<keyword evidence="3" id="KW-1185">Reference proteome</keyword>
<dbReference type="PRINTS" id="PR00702">
    <property type="entry name" value="ACRIFLAVINRP"/>
</dbReference>
<dbReference type="Gene3D" id="3.30.2090.10">
    <property type="entry name" value="Multidrug efflux transporter AcrB TolC docking domain, DN and DC subdomains"/>
    <property type="match status" value="2"/>
</dbReference>
<dbReference type="AlphaFoldDB" id="A0A2U8PWP6"/>
<feature type="transmembrane region" description="Helical" evidence="1">
    <location>
        <begin position="455"/>
        <end position="480"/>
    </location>
</feature>
<dbReference type="PANTHER" id="PTHR32063">
    <property type="match status" value="1"/>
</dbReference>
<feature type="transmembrane region" description="Helical" evidence="1">
    <location>
        <begin position="378"/>
        <end position="398"/>
    </location>
</feature>
<feature type="transmembrane region" description="Helical" evidence="1">
    <location>
        <begin position="1033"/>
        <end position="1060"/>
    </location>
</feature>
<feature type="transmembrane region" description="Helical" evidence="1">
    <location>
        <begin position="910"/>
        <end position="929"/>
    </location>
</feature>
<keyword evidence="1" id="KW-0472">Membrane</keyword>
<gene>
    <name evidence="2" type="ORF">CIT40_20880</name>
</gene>
<protein>
    <submittedName>
        <fullName evidence="2">AcrB/AcrD/AcrF family protein</fullName>
    </submittedName>
</protein>
<dbReference type="InterPro" id="IPR027463">
    <property type="entry name" value="AcrB_DN_DC_subdom"/>
</dbReference>
<dbReference type="InterPro" id="IPR001036">
    <property type="entry name" value="Acrflvin-R"/>
</dbReference>
<dbReference type="GO" id="GO:0042910">
    <property type="term" value="F:xenobiotic transmembrane transporter activity"/>
    <property type="evidence" value="ECO:0007669"/>
    <property type="project" value="TreeGrafter"/>
</dbReference>
<accession>A0A2U8PWP6</accession>
<organism evidence="2 3">
    <name type="scientific">Bradyrhizobium amphicarpaeae</name>
    <dbReference type="NCBI Taxonomy" id="1404768"/>
    <lineage>
        <taxon>Bacteria</taxon>
        <taxon>Pseudomonadati</taxon>
        <taxon>Pseudomonadota</taxon>
        <taxon>Alphaproteobacteria</taxon>
        <taxon>Hyphomicrobiales</taxon>
        <taxon>Nitrobacteraceae</taxon>
        <taxon>Bradyrhizobium</taxon>
    </lineage>
</organism>
<dbReference type="SUPFAM" id="SSF82714">
    <property type="entry name" value="Multidrug efflux transporter AcrB TolC docking domain, DN and DC subdomains"/>
    <property type="match status" value="2"/>
</dbReference>
<feature type="transmembrane region" description="Helical" evidence="1">
    <location>
        <begin position="404"/>
        <end position="424"/>
    </location>
</feature>
<dbReference type="Gene3D" id="3.30.70.1440">
    <property type="entry name" value="Multidrug efflux transporter AcrB pore domain"/>
    <property type="match status" value="1"/>
</dbReference>
<proteinExistence type="predicted"/>
<dbReference type="RefSeq" id="WP_094895679.1">
    <property type="nucleotide sequence ID" value="NZ_CP029426.2"/>
</dbReference>
<dbReference type="OrthoDB" id="9806532at2"/>
<evidence type="ECO:0000313" key="3">
    <source>
        <dbReference type="Proteomes" id="UP000215884"/>
    </source>
</evidence>
<name>A0A2U8PWP6_9BRAD</name>
<feature type="transmembrane region" description="Helical" evidence="1">
    <location>
        <begin position="21"/>
        <end position="38"/>
    </location>
</feature>
<evidence type="ECO:0000313" key="2">
    <source>
        <dbReference type="EMBL" id="AWM02233.1"/>
    </source>
</evidence>
<dbReference type="PANTHER" id="PTHR32063:SF16">
    <property type="entry name" value="CATION EFFLUX SYSTEM (ACRB_ACRD_ACRF FAMILY)"/>
    <property type="match status" value="1"/>
</dbReference>
<sequence length="1075" mass="116050">MNLGLSGRLTRSTIASPLTPLFLIGALVVGLIAVVVIPREEEPQISVPMVDIRVNADGLRGPDAVELVSKPLESIVKGIDGVEHVYSQTEDDRVMVTARFLVGTKFEDAILRVHEKIRANLDRIPVGIPEPLIVGRGINDVAVTVLTLSPKPEAAGRWTDKDIYELADKLRSELMKVDDIGLTYISGGAAQQIRVEPDPEKLSLFGITLQQLVAKVKDANRSFLAGQVRDAGIVRSVAAGQTLSGIPDIGLLLITSRDGRPVYVKDVASVVVGPSTVEHRVWTDSRDAGGHWARTPAVSLALAKRAGANAVVVSENIAKRLEGLKSRLIPEDIQVTVTRDYGETANEKANELLFHLGLATVSIVILIAVAIGWREALVTFVVIPTTILLTMFAANLMGYTINRVSLFALIFSIGILVDDAIVVVENIARHWGMRDGRPRLQATIEAVAEVGNPTIVATLTVVAALLPMLFVSGLMGPYMAPIPANASAAMLFSFFVAMVVAPWLMLKLAPKGEVASAHAAHDEGRLGRLYRRFATPIVRSKRSAWIFLLGVGIATLASMTLFATKSVTVKLLPFDNKSEIAVVVDLPEGASLEATERTLFSAAEIARQLPEVTSLQSYAGTPAPFNFNGLVRHYYLRERPELGEVQVNLAARGERKRASHEIALELREKLKALDTPAGTSIKVVEVPPGPPVLSTLLAEVYGPDAATRRAVTAELKKVFAEVPFIVDVDDSIGAKRPRLRLSIDQDRLEFFGVEQRDVYDTIQALFGGISIGYSHRGEDRNPIEIAVHLGKRDLVWDEALASTPVPANTLPGSRTVVELGQVVKATMEQGSPTIFRRDGRFADMVMAELAGRFEAPLYGMLAVADRVEAHDWGRLPKPAISLHGQPTDESRPTLLWDGEWEITWVTFRDMGAAFGAAILGIYVLVVAQFRSFRLPLVILTPIPLTLIGILIGHWLLGAPFTATSMIGFIALAGIIVRNSILLVDFIRHSGADGKSLREVVLEAGAVRFKPILLTALAAMIGAATILLDPIFQGLAISLLFGLASSTLLTVLVIPAIYIALRAPREAASTTAKSSS</sequence>
<dbReference type="SUPFAM" id="SSF82693">
    <property type="entry name" value="Multidrug efflux transporter AcrB pore domain, PN1, PN2, PC1 and PC2 subdomains"/>
    <property type="match status" value="3"/>
</dbReference>
<keyword evidence="1" id="KW-0812">Transmembrane</keyword>
<dbReference type="Pfam" id="PF00873">
    <property type="entry name" value="ACR_tran"/>
    <property type="match status" value="1"/>
</dbReference>
<feature type="transmembrane region" description="Helical" evidence="1">
    <location>
        <begin position="1006"/>
        <end position="1027"/>
    </location>
</feature>
<dbReference type="Gene3D" id="1.20.1640.10">
    <property type="entry name" value="Multidrug efflux transporter AcrB transmembrane domain"/>
    <property type="match status" value="2"/>
</dbReference>
<reference evidence="2 3" key="2">
    <citation type="journal article" date="2019" name="Int. J. Syst. Evol. Microbiol.">
        <title>Description and complete genome sequence of Bradyrhizobium amphicarpaeae sp. nov., harbouring photosystem and nitrogen-fixation genes.</title>
        <authorList>
            <person name="Bromfield E.S.P."/>
            <person name="Cloutier S."/>
            <person name="Nguyen H.D.T."/>
        </authorList>
    </citation>
    <scope>NUCLEOTIDE SEQUENCE [LARGE SCALE GENOMIC DNA]</scope>
    <source>
        <strain evidence="2 3">39S1MB</strain>
    </source>
</reference>
<feature type="transmembrane region" description="Helical" evidence="1">
    <location>
        <begin position="486"/>
        <end position="506"/>
    </location>
</feature>
<dbReference type="SUPFAM" id="SSF82866">
    <property type="entry name" value="Multidrug efflux transporter AcrB transmembrane domain"/>
    <property type="match status" value="2"/>
</dbReference>
<feature type="transmembrane region" description="Helical" evidence="1">
    <location>
        <begin position="962"/>
        <end position="986"/>
    </location>
</feature>
<dbReference type="GO" id="GO:0005886">
    <property type="term" value="C:plasma membrane"/>
    <property type="evidence" value="ECO:0007669"/>
    <property type="project" value="TreeGrafter"/>
</dbReference>
<feature type="transmembrane region" description="Helical" evidence="1">
    <location>
        <begin position="352"/>
        <end position="371"/>
    </location>
</feature>
<dbReference type="KEGG" id="brq:CIT40_20880"/>
<dbReference type="EMBL" id="CP029426">
    <property type="protein sequence ID" value="AWM02233.1"/>
    <property type="molecule type" value="Genomic_DNA"/>
</dbReference>
<feature type="transmembrane region" description="Helical" evidence="1">
    <location>
        <begin position="936"/>
        <end position="956"/>
    </location>
</feature>
<keyword evidence="1" id="KW-1133">Transmembrane helix</keyword>
<reference evidence="2 3" key="1">
    <citation type="journal article" date="2017" name="Syst. Appl. Microbiol.">
        <title>Soybeans inoculated with root zone soils of Canadian native legumes harbour diverse and novel Bradyrhizobium spp. that possess agricultural potential.</title>
        <authorList>
            <person name="Bromfield E.S.P."/>
            <person name="Cloutier S."/>
            <person name="Tambong J.T."/>
            <person name="Tran Thi T.V."/>
        </authorList>
    </citation>
    <scope>NUCLEOTIDE SEQUENCE [LARGE SCALE GENOMIC DNA]</scope>
    <source>
        <strain evidence="2 3">39S1MB</strain>
    </source>
</reference>
<evidence type="ECO:0000256" key="1">
    <source>
        <dbReference type="SAM" id="Phobius"/>
    </source>
</evidence>
<dbReference type="Gene3D" id="3.30.70.1320">
    <property type="entry name" value="Multidrug efflux transporter AcrB pore domain like"/>
    <property type="match status" value="1"/>
</dbReference>
<dbReference type="Gene3D" id="3.30.70.1430">
    <property type="entry name" value="Multidrug efflux transporter AcrB pore domain"/>
    <property type="match status" value="2"/>
</dbReference>
<dbReference type="Proteomes" id="UP000215884">
    <property type="component" value="Chromosome"/>
</dbReference>